<keyword evidence="3" id="KW-1185">Reference proteome</keyword>
<protein>
    <recommendedName>
        <fullName evidence="4">NADH dehydrogenase [ubiquinone] 1 beta subcomplex subunit 4</fullName>
    </recommendedName>
</protein>
<evidence type="ECO:0000313" key="2">
    <source>
        <dbReference type="EMBL" id="WAR09428.1"/>
    </source>
</evidence>
<feature type="transmembrane region" description="Helical" evidence="1">
    <location>
        <begin position="96"/>
        <end position="114"/>
    </location>
</feature>
<keyword evidence="1" id="KW-0812">Transmembrane</keyword>
<accession>A0ABY7ELB8</accession>
<sequence length="126" mass="15132">MPGDIQKWDPRKMFDLSEKDMSVFAKRKQMVEERKMKFRFDPALQRWFSARHTIGENFKPNIRSTKYLFFTLILPVTLLTYLVHNQRVGNCCCLSYYNTLVVYINFILVYNLFFMPKKGDIIVIFL</sequence>
<proteinExistence type="predicted"/>
<keyword evidence="1" id="KW-0472">Membrane</keyword>
<keyword evidence="1" id="KW-1133">Transmembrane helix</keyword>
<evidence type="ECO:0008006" key="4">
    <source>
        <dbReference type="Google" id="ProtNLM"/>
    </source>
</evidence>
<gene>
    <name evidence="2" type="ORF">MAR_019386</name>
</gene>
<evidence type="ECO:0000256" key="1">
    <source>
        <dbReference type="SAM" id="Phobius"/>
    </source>
</evidence>
<feature type="transmembrane region" description="Helical" evidence="1">
    <location>
        <begin position="67"/>
        <end position="84"/>
    </location>
</feature>
<reference evidence="2" key="1">
    <citation type="submission" date="2022-11" db="EMBL/GenBank/DDBJ databases">
        <title>Centuries of genome instability and evolution in soft-shell clam transmissible cancer (bioRxiv).</title>
        <authorList>
            <person name="Hart S.F.M."/>
            <person name="Yonemitsu M.A."/>
            <person name="Giersch R.M."/>
            <person name="Beal B.F."/>
            <person name="Arriagada G."/>
            <person name="Davis B.W."/>
            <person name="Ostrander E.A."/>
            <person name="Goff S.P."/>
            <person name="Metzger M.J."/>
        </authorList>
    </citation>
    <scope>NUCLEOTIDE SEQUENCE</scope>
    <source>
        <strain evidence="2">MELC-2E11</strain>
        <tissue evidence="2">Siphon/mantle</tissue>
    </source>
</reference>
<dbReference type="Proteomes" id="UP001164746">
    <property type="component" value="Chromosome 6"/>
</dbReference>
<organism evidence="2 3">
    <name type="scientific">Mya arenaria</name>
    <name type="common">Soft-shell clam</name>
    <dbReference type="NCBI Taxonomy" id="6604"/>
    <lineage>
        <taxon>Eukaryota</taxon>
        <taxon>Metazoa</taxon>
        <taxon>Spiralia</taxon>
        <taxon>Lophotrochozoa</taxon>
        <taxon>Mollusca</taxon>
        <taxon>Bivalvia</taxon>
        <taxon>Autobranchia</taxon>
        <taxon>Heteroconchia</taxon>
        <taxon>Euheterodonta</taxon>
        <taxon>Imparidentia</taxon>
        <taxon>Neoheterodontei</taxon>
        <taxon>Myida</taxon>
        <taxon>Myoidea</taxon>
        <taxon>Myidae</taxon>
        <taxon>Mya</taxon>
    </lineage>
</organism>
<name>A0ABY7ELB8_MYAAR</name>
<dbReference type="EMBL" id="CP111017">
    <property type="protein sequence ID" value="WAR09428.1"/>
    <property type="molecule type" value="Genomic_DNA"/>
</dbReference>
<evidence type="ECO:0000313" key="3">
    <source>
        <dbReference type="Proteomes" id="UP001164746"/>
    </source>
</evidence>